<gene>
    <name evidence="2" type="ORF">PQR08_30035</name>
</gene>
<proteinExistence type="predicted"/>
<comment type="caution">
    <text evidence="2">The sequence shown here is derived from an EMBL/GenBank/DDBJ whole genome shotgun (WGS) entry which is preliminary data.</text>
</comment>
<keyword evidence="1" id="KW-1133">Transmembrane helix</keyword>
<reference evidence="2 3" key="1">
    <citation type="journal article" date="2024" name="Chem. Sci.">
        <title>Discovery of megapolipeptins by genome mining of a Burkholderiales bacteria collection.</title>
        <authorList>
            <person name="Paulo B.S."/>
            <person name="Recchia M.J.J."/>
            <person name="Lee S."/>
            <person name="Fergusson C.H."/>
            <person name="Romanowski S.B."/>
            <person name="Hernandez A."/>
            <person name="Krull N."/>
            <person name="Liu D.Y."/>
            <person name="Cavanagh H."/>
            <person name="Bos A."/>
            <person name="Gray C.A."/>
            <person name="Murphy B.T."/>
            <person name="Linington R.G."/>
            <person name="Eustaquio A.S."/>
        </authorList>
    </citation>
    <scope>NUCLEOTIDE SEQUENCE [LARGE SCALE GENOMIC DNA]</scope>
    <source>
        <strain evidence="2 3">RL17-374-BIF-D</strain>
    </source>
</reference>
<accession>A0ABW9CUE2</accession>
<evidence type="ECO:0000313" key="2">
    <source>
        <dbReference type="EMBL" id="MFM0521672.1"/>
    </source>
</evidence>
<evidence type="ECO:0000313" key="3">
    <source>
        <dbReference type="Proteomes" id="UP001629462"/>
    </source>
</evidence>
<organism evidence="2 3">
    <name type="scientific">Caballeronia jiangsuensis</name>
    <dbReference type="NCBI Taxonomy" id="1458357"/>
    <lineage>
        <taxon>Bacteria</taxon>
        <taxon>Pseudomonadati</taxon>
        <taxon>Pseudomonadota</taxon>
        <taxon>Betaproteobacteria</taxon>
        <taxon>Burkholderiales</taxon>
        <taxon>Burkholderiaceae</taxon>
        <taxon>Caballeronia</taxon>
    </lineage>
</organism>
<sequence>MSSTPHLQPYCACSRRGFSHGHRNGSAARAANARFVAFRLGRALPTGVIAGLVFCPWIELVKYRAYLPHGVDTALHAAFSALIRVADHAGSSGFALVMPFALAAAVAAMIAASRPGAFNTLYGCARGRLRAP</sequence>
<keyword evidence="3" id="KW-1185">Reference proteome</keyword>
<dbReference type="RefSeq" id="WP_250484781.1">
    <property type="nucleotide sequence ID" value="NZ_JAQQDB010000038.1"/>
</dbReference>
<dbReference type="Proteomes" id="UP001629462">
    <property type="component" value="Unassembled WGS sequence"/>
</dbReference>
<feature type="transmembrane region" description="Helical" evidence="1">
    <location>
        <begin position="93"/>
        <end position="112"/>
    </location>
</feature>
<name>A0ABW9CUE2_9BURK</name>
<evidence type="ECO:0000256" key="1">
    <source>
        <dbReference type="SAM" id="Phobius"/>
    </source>
</evidence>
<protein>
    <submittedName>
        <fullName evidence="2">Uncharacterized protein</fullName>
    </submittedName>
</protein>
<dbReference type="EMBL" id="JAQQDB010000038">
    <property type="protein sequence ID" value="MFM0521672.1"/>
    <property type="molecule type" value="Genomic_DNA"/>
</dbReference>
<keyword evidence="1" id="KW-0812">Transmembrane</keyword>
<keyword evidence="1" id="KW-0472">Membrane</keyword>